<feature type="compositionally biased region" description="Polar residues" evidence="1">
    <location>
        <begin position="585"/>
        <end position="598"/>
    </location>
</feature>
<dbReference type="Proteomes" id="UP000011668">
    <property type="component" value="Unassembled WGS sequence"/>
</dbReference>
<evidence type="ECO:0000313" key="3">
    <source>
        <dbReference type="Proteomes" id="UP000011668"/>
    </source>
</evidence>
<feature type="compositionally biased region" description="Polar residues" evidence="1">
    <location>
        <begin position="606"/>
        <end position="617"/>
    </location>
</feature>
<feature type="region of interest" description="Disordered" evidence="1">
    <location>
        <begin position="704"/>
        <end position="748"/>
    </location>
</feature>
<gene>
    <name evidence="2" type="ORF">AG1IA_07313</name>
</gene>
<proteinExistence type="predicted"/>
<name>L8WKC2_THACA</name>
<feature type="compositionally biased region" description="Pro residues" evidence="1">
    <location>
        <begin position="863"/>
        <end position="884"/>
    </location>
</feature>
<feature type="compositionally biased region" description="Polar residues" evidence="1">
    <location>
        <begin position="666"/>
        <end position="683"/>
    </location>
</feature>
<sequence length="927" mass="99226">MVLPCESHPCRIPAPAAYSSLSCSFVSPVAVYFKALECNFGSIAVSLLFDGCTFPLSVPGIIHAFYIIHTTKNKKNAEQQSQSYPQTAQRRSASLPSLPHSSRYRPQADFAPYEDHPPPIPPKTQDAALPYDPSLHPNSANRSIARAKSVLHTYQIPESTLHPAPPRQSRRPVPPPNPPGQETQVQTQTGAEAEVEPQPQPVSETRASSSTLHPDPNPALPYPAEYHPNSAGENISRAKAVLHTYQIPETTFPPRIEEETPAAAITTDEAPKQSKPTSSIKGSMWPLRSKGKGLSPLDMNSPAAVPKPDSAAGHKSRWATSGPSWLRRRRGREDLQNGGAGEDNESPNTMTMVWDDNFETLRPRDRHPKQVKTHARTESEPISLSFPAPPGAIRPVIDRTGTSNTALLRSHMRRDSGLEAVAEDGKQNKPATRRMACGNRYRAEPIERQADFALRSTSAPIPAGHRYGHNPSAATTTTTELCFGPNSDQLSPVFTIDEPRTGRFRHQRTSSDAAGGVHSNSSPPSSGSGRNHPDFAMGEYGLGRSGDAYSAATRALHSQDRSTSTSSPRGLTSPINGNKRLSVGTAFSQSPTAVSASTPVMRREWTQGTFGTGITSETSEESDTWGASQRSKSDGTVPQRQGSEERSPEEEIEEWIKREDERREASATNSQAHTPNNTESSAHGVTPDAESIFSAESSGFAGIGVGTAHEKGRNGNMELWDQPNWDGSNPSIGHTTGGHSHASPHQYGYPNAGVAGVYEAPLHDSARNPAAARSTTSHSSYATGQESFAPISAPISPPVSPSRPVRPTRAPPAVPGTERKQTKPIPLRMATFGVSGPEAQASPSASAGRSSQPGVQALLATPPVSPPRPPPGPSGSSKPPPVPARPGSVNARAQSPKLPPKPAVLRTMSSEDDDMSDIYARALRDEI</sequence>
<evidence type="ECO:0000313" key="2">
    <source>
        <dbReference type="EMBL" id="ELU38651.1"/>
    </source>
</evidence>
<keyword evidence="3" id="KW-1185">Reference proteome</keyword>
<dbReference type="HOGENOM" id="CLU_013326_0_0_1"/>
<accession>L8WKC2</accession>
<dbReference type="EMBL" id="AFRT01002106">
    <property type="protein sequence ID" value="ELU38651.1"/>
    <property type="molecule type" value="Genomic_DNA"/>
</dbReference>
<dbReference type="OrthoDB" id="2802411at2759"/>
<reference evidence="2 3" key="1">
    <citation type="journal article" date="2013" name="Nat. Commun.">
        <title>The evolution and pathogenic mechanisms of the rice sheath blight pathogen.</title>
        <authorList>
            <person name="Zheng A."/>
            <person name="Lin R."/>
            <person name="Xu L."/>
            <person name="Qin P."/>
            <person name="Tang C."/>
            <person name="Ai P."/>
            <person name="Zhang D."/>
            <person name="Liu Y."/>
            <person name="Sun Z."/>
            <person name="Feng H."/>
            <person name="Wang Y."/>
            <person name="Chen Y."/>
            <person name="Liang X."/>
            <person name="Fu R."/>
            <person name="Li Q."/>
            <person name="Zhang J."/>
            <person name="Yu X."/>
            <person name="Xie Z."/>
            <person name="Ding L."/>
            <person name="Guan P."/>
            <person name="Tang J."/>
            <person name="Liang Y."/>
            <person name="Wang S."/>
            <person name="Deng Q."/>
            <person name="Li S."/>
            <person name="Zhu J."/>
            <person name="Wang L."/>
            <person name="Liu H."/>
            <person name="Li P."/>
        </authorList>
    </citation>
    <scope>NUCLEOTIDE SEQUENCE [LARGE SCALE GENOMIC DNA]</scope>
    <source>
        <strain evidence="3">AG-1 IA</strain>
    </source>
</reference>
<feature type="region of interest" description="Disordered" evidence="1">
    <location>
        <begin position="765"/>
        <end position="917"/>
    </location>
</feature>
<feature type="region of interest" description="Disordered" evidence="1">
    <location>
        <begin position="77"/>
        <end position="139"/>
    </location>
</feature>
<comment type="caution">
    <text evidence="2">The sequence shown here is derived from an EMBL/GenBank/DDBJ whole genome shotgun (WGS) entry which is preliminary data.</text>
</comment>
<feature type="compositionally biased region" description="Polar residues" evidence="1">
    <location>
        <begin position="78"/>
        <end position="95"/>
    </location>
</feature>
<feature type="compositionally biased region" description="Low complexity" evidence="1">
    <location>
        <begin position="519"/>
        <end position="529"/>
    </location>
</feature>
<dbReference type="STRING" id="983506.L8WKC2"/>
<feature type="compositionally biased region" description="Polar residues" evidence="1">
    <location>
        <begin position="180"/>
        <end position="190"/>
    </location>
</feature>
<feature type="compositionally biased region" description="Polar residues" evidence="1">
    <location>
        <begin position="773"/>
        <end position="786"/>
    </location>
</feature>
<dbReference type="OMA" id="LHTYQIP"/>
<feature type="compositionally biased region" description="Basic and acidic residues" evidence="1">
    <location>
        <begin position="654"/>
        <end position="665"/>
    </location>
</feature>
<feature type="compositionally biased region" description="Polar residues" evidence="1">
    <location>
        <begin position="725"/>
        <end position="738"/>
    </location>
</feature>
<feature type="region of interest" description="Disordered" evidence="1">
    <location>
        <begin position="367"/>
        <end position="398"/>
    </location>
</feature>
<protein>
    <submittedName>
        <fullName evidence="2">Pmp3 domain-containing protein</fullName>
    </submittedName>
</protein>
<organism evidence="2 3">
    <name type="scientific">Thanatephorus cucumeris (strain AG1-IA)</name>
    <name type="common">Rice sheath blight fungus</name>
    <name type="synonym">Rhizoctonia solani</name>
    <dbReference type="NCBI Taxonomy" id="983506"/>
    <lineage>
        <taxon>Eukaryota</taxon>
        <taxon>Fungi</taxon>
        <taxon>Dikarya</taxon>
        <taxon>Basidiomycota</taxon>
        <taxon>Agaricomycotina</taxon>
        <taxon>Agaricomycetes</taxon>
        <taxon>Cantharellales</taxon>
        <taxon>Ceratobasidiaceae</taxon>
        <taxon>Rhizoctonia</taxon>
        <taxon>Rhizoctonia solani AG-1</taxon>
    </lineage>
</organism>
<feature type="compositionally biased region" description="Polar residues" evidence="1">
    <location>
        <begin position="625"/>
        <end position="641"/>
    </location>
</feature>
<feature type="compositionally biased region" description="Polar residues" evidence="1">
    <location>
        <begin position="561"/>
        <end position="576"/>
    </location>
</feature>
<feature type="compositionally biased region" description="Polar residues" evidence="1">
    <location>
        <begin position="841"/>
        <end position="854"/>
    </location>
</feature>
<evidence type="ECO:0000256" key="1">
    <source>
        <dbReference type="SAM" id="MobiDB-lite"/>
    </source>
</evidence>
<dbReference type="AlphaFoldDB" id="L8WKC2"/>
<feature type="compositionally biased region" description="Polar residues" evidence="1">
    <location>
        <begin position="201"/>
        <end position="212"/>
    </location>
</feature>
<feature type="region of interest" description="Disordered" evidence="1">
    <location>
        <begin position="158"/>
        <end position="231"/>
    </location>
</feature>
<feature type="region of interest" description="Disordered" evidence="1">
    <location>
        <begin position="256"/>
        <end position="350"/>
    </location>
</feature>
<feature type="region of interest" description="Disordered" evidence="1">
    <location>
        <begin position="497"/>
        <end position="686"/>
    </location>
</feature>